<evidence type="ECO:0000313" key="13">
    <source>
        <dbReference type="Proteomes" id="UP000317315"/>
    </source>
</evidence>
<dbReference type="GO" id="GO:0005886">
    <property type="term" value="C:plasma membrane"/>
    <property type="evidence" value="ECO:0007669"/>
    <property type="project" value="TreeGrafter"/>
</dbReference>
<dbReference type="EMBL" id="FXTM01000003">
    <property type="protein sequence ID" value="SMO39827.1"/>
    <property type="molecule type" value="Genomic_DNA"/>
</dbReference>
<keyword evidence="4 9" id="KW-0812">Transmembrane</keyword>
<gene>
    <name evidence="12" type="ORF">SAMN06269117_10317</name>
</gene>
<feature type="transmembrane region" description="Helical" evidence="9">
    <location>
        <begin position="116"/>
        <end position="135"/>
    </location>
</feature>
<reference evidence="12 13" key="1">
    <citation type="submission" date="2017-05" db="EMBL/GenBank/DDBJ databases">
        <authorList>
            <person name="Varghese N."/>
            <person name="Submissions S."/>
        </authorList>
    </citation>
    <scope>NUCLEOTIDE SEQUENCE [LARGE SCALE GENOMIC DNA]</scope>
    <source>
        <strain evidence="12 13">DSM 16304</strain>
    </source>
</reference>
<evidence type="ECO:0000256" key="9">
    <source>
        <dbReference type="SAM" id="Phobius"/>
    </source>
</evidence>
<feature type="domain" description="Cation efflux protein transmembrane" evidence="10">
    <location>
        <begin position="15"/>
        <end position="205"/>
    </location>
</feature>
<dbReference type="SUPFAM" id="SSF161111">
    <property type="entry name" value="Cation efflux protein transmembrane domain-like"/>
    <property type="match status" value="1"/>
</dbReference>
<evidence type="ECO:0000256" key="2">
    <source>
        <dbReference type="ARBA" id="ARBA00008873"/>
    </source>
</evidence>
<dbReference type="InterPro" id="IPR027469">
    <property type="entry name" value="Cation_efflux_TMD_sf"/>
</dbReference>
<dbReference type="GO" id="GO:0005385">
    <property type="term" value="F:zinc ion transmembrane transporter activity"/>
    <property type="evidence" value="ECO:0007669"/>
    <property type="project" value="TreeGrafter"/>
</dbReference>
<dbReference type="InterPro" id="IPR058533">
    <property type="entry name" value="Cation_efflux_TM"/>
</dbReference>
<dbReference type="InterPro" id="IPR050681">
    <property type="entry name" value="CDF/SLC30A"/>
</dbReference>
<comment type="subcellular location">
    <subcellularLocation>
        <location evidence="1">Membrane</location>
        <topology evidence="1">Multi-pass membrane protein</topology>
    </subcellularLocation>
</comment>
<protein>
    <submittedName>
        <fullName evidence="12">Cobalt-zinc-cadmium efflux system protein</fullName>
    </submittedName>
</protein>
<dbReference type="PANTHER" id="PTHR11562:SF17">
    <property type="entry name" value="RE54080P-RELATED"/>
    <property type="match status" value="1"/>
</dbReference>
<evidence type="ECO:0000256" key="7">
    <source>
        <dbReference type="ARBA" id="ARBA00023065"/>
    </source>
</evidence>
<dbReference type="OrthoDB" id="9809646at2"/>
<keyword evidence="6 9" id="KW-1133">Transmembrane helix</keyword>
<keyword evidence="13" id="KW-1185">Reference proteome</keyword>
<dbReference type="InterPro" id="IPR027470">
    <property type="entry name" value="Cation_efflux_CTD"/>
</dbReference>
<keyword evidence="5" id="KW-0862">Zinc</keyword>
<dbReference type="Proteomes" id="UP000317315">
    <property type="component" value="Unassembled WGS sequence"/>
</dbReference>
<dbReference type="InterPro" id="IPR036837">
    <property type="entry name" value="Cation_efflux_CTD_sf"/>
</dbReference>
<dbReference type="AlphaFoldDB" id="A0A521AYA8"/>
<dbReference type="RefSeq" id="WP_142933860.1">
    <property type="nucleotide sequence ID" value="NZ_FXTM01000003.1"/>
</dbReference>
<dbReference type="Gene3D" id="3.30.70.1350">
    <property type="entry name" value="Cation efflux protein, cytoplasmic domain"/>
    <property type="match status" value="1"/>
</dbReference>
<evidence type="ECO:0000256" key="1">
    <source>
        <dbReference type="ARBA" id="ARBA00004141"/>
    </source>
</evidence>
<evidence type="ECO:0000256" key="6">
    <source>
        <dbReference type="ARBA" id="ARBA00022989"/>
    </source>
</evidence>
<keyword evidence="8 9" id="KW-0472">Membrane</keyword>
<evidence type="ECO:0000259" key="11">
    <source>
        <dbReference type="Pfam" id="PF16916"/>
    </source>
</evidence>
<evidence type="ECO:0000313" key="12">
    <source>
        <dbReference type="EMBL" id="SMO39827.1"/>
    </source>
</evidence>
<evidence type="ECO:0000256" key="5">
    <source>
        <dbReference type="ARBA" id="ARBA00022906"/>
    </source>
</evidence>
<dbReference type="Gene3D" id="1.20.1510.10">
    <property type="entry name" value="Cation efflux protein transmembrane domain"/>
    <property type="match status" value="1"/>
</dbReference>
<proteinExistence type="inferred from homology"/>
<sequence>MGHHHHHSLEGRALLTAVILNVVITLTQIVGGIWSGSLALLSDAVHNLSDVLSLVIAWWANRISKKPRTEEKTFGYKRAETIAALFNSTFLFGIAVFLIVESLDRLIHPQSVTADLVIWLGVLSILLNGLSVFLLKEHEHENLNIRAAYLHLLTDVMTSFAVVLGGILIKYFHVLWIDSLVSILIAVYLMKSSYPLIRESIDILMQGAPPNINIEDIKRSIESKFNEVENLHHIHLWRLDEKTVHFEAHVDFDEDLNLSKATETIGEIEKFLKEKFGINHVTLQPEFNRRDRKELIYRED</sequence>
<evidence type="ECO:0000256" key="3">
    <source>
        <dbReference type="ARBA" id="ARBA00022448"/>
    </source>
</evidence>
<accession>A0A521AYA8</accession>
<dbReference type="PANTHER" id="PTHR11562">
    <property type="entry name" value="CATION EFFLUX PROTEIN/ ZINC TRANSPORTER"/>
    <property type="match status" value="1"/>
</dbReference>
<evidence type="ECO:0000256" key="8">
    <source>
        <dbReference type="ARBA" id="ARBA00023136"/>
    </source>
</evidence>
<keyword evidence="5" id="KW-0864">Zinc transport</keyword>
<feature type="transmembrane region" description="Helical" evidence="9">
    <location>
        <begin position="174"/>
        <end position="190"/>
    </location>
</feature>
<feature type="transmembrane region" description="Helical" evidence="9">
    <location>
        <begin position="40"/>
        <end position="60"/>
    </location>
</feature>
<name>A0A521AYA8_9BACT</name>
<evidence type="ECO:0000259" key="10">
    <source>
        <dbReference type="Pfam" id="PF01545"/>
    </source>
</evidence>
<dbReference type="Pfam" id="PF16916">
    <property type="entry name" value="ZT_dimer"/>
    <property type="match status" value="1"/>
</dbReference>
<dbReference type="Pfam" id="PF01545">
    <property type="entry name" value="Cation_efflux"/>
    <property type="match status" value="1"/>
</dbReference>
<organism evidence="12 13">
    <name type="scientific">Balnearium lithotrophicum</name>
    <dbReference type="NCBI Taxonomy" id="223788"/>
    <lineage>
        <taxon>Bacteria</taxon>
        <taxon>Pseudomonadati</taxon>
        <taxon>Aquificota</taxon>
        <taxon>Aquificia</taxon>
        <taxon>Desulfurobacteriales</taxon>
        <taxon>Desulfurobacteriaceae</taxon>
        <taxon>Balnearium</taxon>
    </lineage>
</organism>
<feature type="transmembrane region" description="Helical" evidence="9">
    <location>
        <begin position="12"/>
        <end position="34"/>
    </location>
</feature>
<evidence type="ECO:0000256" key="4">
    <source>
        <dbReference type="ARBA" id="ARBA00022692"/>
    </source>
</evidence>
<feature type="transmembrane region" description="Helical" evidence="9">
    <location>
        <begin position="147"/>
        <end position="168"/>
    </location>
</feature>
<dbReference type="SUPFAM" id="SSF160240">
    <property type="entry name" value="Cation efflux protein cytoplasmic domain-like"/>
    <property type="match status" value="1"/>
</dbReference>
<keyword evidence="7" id="KW-0406">Ion transport</keyword>
<dbReference type="InterPro" id="IPR002524">
    <property type="entry name" value="Cation_efflux"/>
</dbReference>
<feature type="transmembrane region" description="Helical" evidence="9">
    <location>
        <begin position="81"/>
        <end position="100"/>
    </location>
</feature>
<comment type="similarity">
    <text evidence="2">Belongs to the cation diffusion facilitator (CDF) transporter (TC 2.A.4) family. SLC30A subfamily.</text>
</comment>
<keyword evidence="3" id="KW-0813">Transport</keyword>
<feature type="domain" description="Cation efflux protein cytoplasmic" evidence="11">
    <location>
        <begin position="209"/>
        <end position="286"/>
    </location>
</feature>
<dbReference type="NCBIfam" id="TIGR01297">
    <property type="entry name" value="CDF"/>
    <property type="match status" value="1"/>
</dbReference>